<dbReference type="Proteomes" id="UP000095767">
    <property type="component" value="Unassembled WGS sequence"/>
</dbReference>
<dbReference type="STRING" id="888268.A0A1E5VQI1"/>
<feature type="region of interest" description="Disordered" evidence="1">
    <location>
        <begin position="50"/>
        <end position="138"/>
    </location>
</feature>
<dbReference type="GO" id="GO:0010162">
    <property type="term" value="P:seed dormancy process"/>
    <property type="evidence" value="ECO:0007669"/>
    <property type="project" value="InterPro"/>
</dbReference>
<dbReference type="PANTHER" id="PTHR37732">
    <property type="entry name" value="OS08G0104400 PROTEIN"/>
    <property type="match status" value="1"/>
</dbReference>
<dbReference type="PANTHER" id="PTHR37732:SF2">
    <property type="entry name" value="SEED MATURATION PROTEIN 1"/>
    <property type="match status" value="1"/>
</dbReference>
<protein>
    <submittedName>
        <fullName evidence="2">Uncharacterized protein</fullName>
    </submittedName>
</protein>
<feature type="compositionally biased region" description="Low complexity" evidence="1">
    <location>
        <begin position="105"/>
        <end position="120"/>
    </location>
</feature>
<feature type="compositionally biased region" description="Basic and acidic residues" evidence="1">
    <location>
        <begin position="1"/>
        <end position="10"/>
    </location>
</feature>
<dbReference type="EMBL" id="LWDX02032686">
    <property type="protein sequence ID" value="OEL27356.1"/>
    <property type="molecule type" value="Genomic_DNA"/>
</dbReference>
<name>A0A1E5VQI1_9POAL</name>
<gene>
    <name evidence="2" type="ORF">BAE44_0011625</name>
</gene>
<evidence type="ECO:0000313" key="3">
    <source>
        <dbReference type="Proteomes" id="UP000095767"/>
    </source>
</evidence>
<dbReference type="AlphaFoldDB" id="A0A1E5VQI1"/>
<accession>A0A1E5VQI1</accession>
<dbReference type="InterPro" id="IPR044984">
    <property type="entry name" value="SMP1"/>
</dbReference>
<reference evidence="2 3" key="1">
    <citation type="submission" date="2016-09" db="EMBL/GenBank/DDBJ databases">
        <title>The draft genome of Dichanthelium oligosanthes: A C3 panicoid grass species.</title>
        <authorList>
            <person name="Studer A.J."/>
            <person name="Schnable J.C."/>
            <person name="Brutnell T.P."/>
        </authorList>
    </citation>
    <scope>NUCLEOTIDE SEQUENCE [LARGE SCALE GENOMIC DNA]</scope>
    <source>
        <strain evidence="3">cv. Kellogg 1175</strain>
        <tissue evidence="2">Leaf</tissue>
    </source>
</reference>
<feature type="region of interest" description="Disordered" evidence="1">
    <location>
        <begin position="1"/>
        <end position="20"/>
    </location>
</feature>
<comment type="caution">
    <text evidence="2">The sequence shown here is derived from an EMBL/GenBank/DDBJ whole genome shotgun (WGS) entry which is preliminary data.</text>
</comment>
<evidence type="ECO:0000256" key="1">
    <source>
        <dbReference type="SAM" id="MobiDB-lite"/>
    </source>
</evidence>
<keyword evidence="3" id="KW-1185">Reference proteome</keyword>
<evidence type="ECO:0000313" key="2">
    <source>
        <dbReference type="EMBL" id="OEL27356.1"/>
    </source>
</evidence>
<organism evidence="2 3">
    <name type="scientific">Dichanthelium oligosanthes</name>
    <dbReference type="NCBI Taxonomy" id="888268"/>
    <lineage>
        <taxon>Eukaryota</taxon>
        <taxon>Viridiplantae</taxon>
        <taxon>Streptophyta</taxon>
        <taxon>Embryophyta</taxon>
        <taxon>Tracheophyta</taxon>
        <taxon>Spermatophyta</taxon>
        <taxon>Magnoliopsida</taxon>
        <taxon>Liliopsida</taxon>
        <taxon>Poales</taxon>
        <taxon>Poaceae</taxon>
        <taxon>PACMAD clade</taxon>
        <taxon>Panicoideae</taxon>
        <taxon>Panicodae</taxon>
        <taxon>Paniceae</taxon>
        <taxon>Dichantheliinae</taxon>
        <taxon>Dichanthelium</taxon>
    </lineage>
</organism>
<proteinExistence type="predicted"/>
<sequence>MAQREREILKHGTGRTKVAGDDEMLRTGFHNGTPLEAGKIADSQPLDLFAPAHHLANDDAPSSKQQQQQTRPHHHQEAADEGNDDGRVIAESEPVDLIASPRGVAAEANNDNNSADPATAQQGMAEHAAGGRRLGRQA</sequence>
<dbReference type="OrthoDB" id="1653447at2759"/>